<evidence type="ECO:0000256" key="1">
    <source>
        <dbReference type="SAM" id="MobiDB-lite"/>
    </source>
</evidence>
<feature type="region of interest" description="Disordered" evidence="1">
    <location>
        <begin position="37"/>
        <end position="65"/>
    </location>
</feature>
<protein>
    <submittedName>
        <fullName evidence="2">Uncharacterized protein</fullName>
    </submittedName>
</protein>
<evidence type="ECO:0000313" key="2">
    <source>
        <dbReference type="EMBL" id="RDE50578.1"/>
    </source>
</evidence>
<proteinExistence type="predicted"/>
<dbReference type="AlphaFoldDB" id="A0A369XT54"/>
<sequence>MFFGISKQTVEDLFHRPAIGAATVLVMELAAQIEKESDAPGRCAQPRRDAGLTSSEKPFLLPLIS</sequence>
<dbReference type="EMBL" id="QPGA01000017">
    <property type="protein sequence ID" value="RDE50578.1"/>
    <property type="molecule type" value="Genomic_DNA"/>
</dbReference>
<comment type="caution">
    <text evidence="2">The sequence shown here is derived from an EMBL/GenBank/DDBJ whole genome shotgun (WGS) entry which is preliminary data.</text>
</comment>
<reference evidence="2 3" key="1">
    <citation type="submission" date="2018-05" db="EMBL/GenBank/DDBJ databases">
        <title>Integrated omic analyses show evidence that a Ca. Accumulibacter phosphatis strain performs denitrification under micro-aerobic conditions.</title>
        <authorList>
            <person name="Camejo P.Y."/>
            <person name="Katherine M.D."/>
            <person name="Daniel N.R."/>
        </authorList>
    </citation>
    <scope>NUCLEOTIDE SEQUENCE [LARGE SCALE GENOMIC DNA]</scope>
    <source>
        <strain evidence="2">UW-LDO-IC</strain>
    </source>
</reference>
<gene>
    <name evidence="2" type="ORF">DVS81_10420</name>
</gene>
<evidence type="ECO:0000313" key="3">
    <source>
        <dbReference type="Proteomes" id="UP000253831"/>
    </source>
</evidence>
<accession>A0A369XT54</accession>
<dbReference type="Proteomes" id="UP000253831">
    <property type="component" value="Unassembled WGS sequence"/>
</dbReference>
<organism evidence="2 3">
    <name type="scientific">Candidatus Accumulibacter meliphilus</name>
    <dbReference type="NCBI Taxonomy" id="2211374"/>
    <lineage>
        <taxon>Bacteria</taxon>
        <taxon>Pseudomonadati</taxon>
        <taxon>Pseudomonadota</taxon>
        <taxon>Betaproteobacteria</taxon>
        <taxon>Candidatus Accumulibacter</taxon>
    </lineage>
</organism>
<name>A0A369XT54_9PROT</name>